<dbReference type="EMBL" id="FNYC01000003">
    <property type="protein sequence ID" value="SEI91862.1"/>
    <property type="molecule type" value="Genomic_DNA"/>
</dbReference>
<dbReference type="GO" id="GO:0080120">
    <property type="term" value="P:CAAX-box protein maturation"/>
    <property type="evidence" value="ECO:0007669"/>
    <property type="project" value="UniProtKB-ARBA"/>
</dbReference>
<dbReference type="PANTHER" id="PTHR39430">
    <property type="entry name" value="MEMBRANE-ASSOCIATED PROTEASE-RELATED"/>
    <property type="match status" value="1"/>
</dbReference>
<reference evidence="3 4" key="1">
    <citation type="submission" date="2016-10" db="EMBL/GenBank/DDBJ databases">
        <authorList>
            <person name="de Groot N.N."/>
        </authorList>
    </citation>
    <scope>NUCLEOTIDE SEQUENCE [LARGE SCALE GENOMIC DNA]</scope>
    <source>
        <strain evidence="3 4">DSM 26515</strain>
    </source>
</reference>
<keyword evidence="4" id="KW-1185">Reference proteome</keyword>
<keyword evidence="1" id="KW-1133">Transmembrane helix</keyword>
<feature type="transmembrane region" description="Helical" evidence="1">
    <location>
        <begin position="25"/>
        <end position="46"/>
    </location>
</feature>
<feature type="transmembrane region" description="Helical" evidence="1">
    <location>
        <begin position="102"/>
        <end position="125"/>
    </location>
</feature>
<evidence type="ECO:0000313" key="4">
    <source>
        <dbReference type="Proteomes" id="UP000199420"/>
    </source>
</evidence>
<evidence type="ECO:0000256" key="1">
    <source>
        <dbReference type="SAM" id="Phobius"/>
    </source>
</evidence>
<evidence type="ECO:0000259" key="2">
    <source>
        <dbReference type="Pfam" id="PF02517"/>
    </source>
</evidence>
<dbReference type="Proteomes" id="UP000199420">
    <property type="component" value="Unassembled WGS sequence"/>
</dbReference>
<dbReference type="GO" id="GO:0004175">
    <property type="term" value="F:endopeptidase activity"/>
    <property type="evidence" value="ECO:0007669"/>
    <property type="project" value="UniProtKB-ARBA"/>
</dbReference>
<evidence type="ECO:0000313" key="3">
    <source>
        <dbReference type="EMBL" id="SEI91862.1"/>
    </source>
</evidence>
<feature type="transmembrane region" description="Helical" evidence="1">
    <location>
        <begin position="224"/>
        <end position="244"/>
    </location>
</feature>
<gene>
    <name evidence="3" type="ORF">SAMN04487997_2037</name>
</gene>
<dbReference type="AlphaFoldDB" id="A0A1H6UV83"/>
<feature type="transmembrane region" description="Helical" evidence="1">
    <location>
        <begin position="67"/>
        <end position="90"/>
    </location>
</feature>
<sequence>MAGWLLGFAALDLYANLVPRLTGGAVTAWLAYVAGFFALTFVLCRYGLGLRHAAPLGLARPAGWMRWLWVGFGIGFGIWALKNLLLLAMGKFELAGWRDASFALPLLGKALFAMFLASAINDLMIRGYGLAFCRRFELMRWYVPLTVIAYALDDSWNEGIDLGNLAFSAILGLSLAWTVLRTGALWMSIGIHWGGNVFYRFMYGFDGQGVPRLQHMIEGVRFEYASLAATALMFPLVLLVLQWIRVVPRAEPKPVGPLARRPVRRG</sequence>
<organism evidence="3 4">
    <name type="scientific">Frateuria terrea</name>
    <dbReference type="NCBI Taxonomy" id="529704"/>
    <lineage>
        <taxon>Bacteria</taxon>
        <taxon>Pseudomonadati</taxon>
        <taxon>Pseudomonadota</taxon>
        <taxon>Gammaproteobacteria</taxon>
        <taxon>Lysobacterales</taxon>
        <taxon>Rhodanobacteraceae</taxon>
        <taxon>Frateuria</taxon>
    </lineage>
</organism>
<proteinExistence type="predicted"/>
<feature type="domain" description="CAAX prenyl protease 2/Lysostaphin resistance protein A-like" evidence="2">
    <location>
        <begin position="107"/>
        <end position="197"/>
    </location>
</feature>
<keyword evidence="1" id="KW-0812">Transmembrane</keyword>
<dbReference type="Pfam" id="PF02517">
    <property type="entry name" value="Rce1-like"/>
    <property type="match status" value="1"/>
</dbReference>
<dbReference type="PANTHER" id="PTHR39430:SF1">
    <property type="entry name" value="PROTEASE"/>
    <property type="match status" value="1"/>
</dbReference>
<protein>
    <recommendedName>
        <fullName evidence="2">CAAX prenyl protease 2/Lysostaphin resistance protein A-like domain-containing protein</fullName>
    </recommendedName>
</protein>
<keyword evidence="1" id="KW-0472">Membrane</keyword>
<name>A0A1H6UV83_9GAMM</name>
<dbReference type="InterPro" id="IPR003675">
    <property type="entry name" value="Rce1/LyrA-like_dom"/>
</dbReference>
<accession>A0A1H6UV83</accession>